<dbReference type="STRING" id="1777141.AWB80_08159"/>
<dbReference type="RefSeq" id="WP_143328257.1">
    <property type="nucleotide sequence ID" value="NZ_FCOE02000068.1"/>
</dbReference>
<proteinExistence type="predicted"/>
<dbReference type="EMBL" id="FCOE02000068">
    <property type="protein sequence ID" value="SAL01584.1"/>
    <property type="molecule type" value="Genomic_DNA"/>
</dbReference>
<name>A0A158E457_9BURK</name>
<evidence type="ECO:0000313" key="2">
    <source>
        <dbReference type="Proteomes" id="UP000054911"/>
    </source>
</evidence>
<protein>
    <submittedName>
        <fullName evidence="1">Uncharacterized protein</fullName>
    </submittedName>
</protein>
<gene>
    <name evidence="1" type="ORF">AWB80_08159</name>
</gene>
<accession>A0A158E457</accession>
<dbReference type="Proteomes" id="UP000054911">
    <property type="component" value="Unassembled WGS sequence"/>
</dbReference>
<organism evidence="1 2">
    <name type="scientific">Caballeronia pedi</name>
    <dbReference type="NCBI Taxonomy" id="1777141"/>
    <lineage>
        <taxon>Bacteria</taxon>
        <taxon>Pseudomonadati</taxon>
        <taxon>Pseudomonadota</taxon>
        <taxon>Betaproteobacteria</taxon>
        <taxon>Burkholderiales</taxon>
        <taxon>Burkholderiaceae</taxon>
        <taxon>Caballeronia</taxon>
    </lineage>
</organism>
<comment type="caution">
    <text evidence="1">The sequence shown here is derived from an EMBL/GenBank/DDBJ whole genome shotgun (WGS) entry which is preliminary data.</text>
</comment>
<reference evidence="1" key="1">
    <citation type="submission" date="2016-01" db="EMBL/GenBank/DDBJ databases">
        <authorList>
            <person name="Peeters C."/>
        </authorList>
    </citation>
    <scope>NUCLEOTIDE SEQUENCE [LARGE SCALE GENOMIC DNA]</scope>
    <source>
        <strain evidence="1">LMG 29323</strain>
    </source>
</reference>
<evidence type="ECO:0000313" key="1">
    <source>
        <dbReference type="EMBL" id="SAL01584.1"/>
    </source>
</evidence>
<dbReference type="OrthoDB" id="2185623at2"/>
<keyword evidence="2" id="KW-1185">Reference proteome</keyword>
<sequence length="109" mass="12297">MKVITTFEARDGATFYTEHHCRKHEAALSGRPHECPKCKGTGTDESKPLYRVIEHKGPMPNSVDGWGAHQCVVREKRHDGYMPCDVCQGHGYTAEPKRPITRTEVVGYE</sequence>
<dbReference type="AlphaFoldDB" id="A0A158E457"/>